<keyword evidence="1" id="KW-0479">Metal-binding</keyword>
<keyword evidence="4" id="KW-1185">Reference proteome</keyword>
<sequence>QPKKTYSAKCFRCNKTGHVKAECPNNLCLRCGQLGHLKTDCHQRVSAFACMKCRSNEHYESQCPK</sequence>
<dbReference type="Pfam" id="PF00098">
    <property type="entry name" value="zf-CCHC"/>
    <property type="match status" value="2"/>
</dbReference>
<evidence type="ECO:0000313" key="4">
    <source>
        <dbReference type="Proteomes" id="UP000095023"/>
    </source>
</evidence>
<dbReference type="SUPFAM" id="SSF57756">
    <property type="entry name" value="Retrovirus zinc finger-like domains"/>
    <property type="match status" value="1"/>
</dbReference>
<name>A0A1E4TCC5_9ASCO</name>
<reference evidence="4" key="1">
    <citation type="submission" date="2016-02" db="EMBL/GenBank/DDBJ databases">
        <title>Comparative genomics of biotechnologically important yeasts.</title>
        <authorList>
            <consortium name="DOE Joint Genome Institute"/>
            <person name="Riley R."/>
            <person name="Haridas S."/>
            <person name="Wolfe K.H."/>
            <person name="Lopes M.R."/>
            <person name="Hittinger C.T."/>
            <person name="Goker M."/>
            <person name="Salamov A."/>
            <person name="Wisecaver J."/>
            <person name="Long T.M."/>
            <person name="Aerts A.L."/>
            <person name="Barry K."/>
            <person name="Choi C."/>
            <person name="Clum A."/>
            <person name="Coughlan A.Y."/>
            <person name="Deshpande S."/>
            <person name="Douglass A.P."/>
            <person name="Hanson S.J."/>
            <person name="Klenk H.-P."/>
            <person name="Labutti K."/>
            <person name="Lapidus A."/>
            <person name="Lindquist E."/>
            <person name="Lipzen A."/>
            <person name="Meier-Kolthoff J.P."/>
            <person name="Ohm R.A."/>
            <person name="Otillar R.P."/>
            <person name="Pangilinan J."/>
            <person name="Peng Y."/>
            <person name="Rokas A."/>
            <person name="Rosa C.A."/>
            <person name="Scheuner C."/>
            <person name="Sibirny A.A."/>
            <person name="Slot J.C."/>
            <person name="Stielow J.B."/>
            <person name="Sun H."/>
            <person name="Kurtzman C.P."/>
            <person name="Blackwell M."/>
            <person name="Jeffries T.W."/>
            <person name="Grigoriev I.V."/>
        </authorList>
    </citation>
    <scope>NUCLEOTIDE SEQUENCE [LARGE SCALE GENOMIC DNA]</scope>
    <source>
        <strain evidence="4">NRRL Y-17796</strain>
    </source>
</reference>
<dbReference type="PROSITE" id="PS50158">
    <property type="entry name" value="ZF_CCHC"/>
    <property type="match status" value="2"/>
</dbReference>
<feature type="non-terminal residue" evidence="3">
    <location>
        <position position="65"/>
    </location>
</feature>
<proteinExistence type="predicted"/>
<dbReference type="SMART" id="SM00343">
    <property type="entry name" value="ZnF_C2HC"/>
    <property type="match status" value="3"/>
</dbReference>
<dbReference type="InterPro" id="IPR001878">
    <property type="entry name" value="Znf_CCHC"/>
</dbReference>
<dbReference type="Proteomes" id="UP000095023">
    <property type="component" value="Unassembled WGS sequence"/>
</dbReference>
<keyword evidence="1" id="KW-0862">Zinc</keyword>
<dbReference type="GO" id="GO:0008270">
    <property type="term" value="F:zinc ion binding"/>
    <property type="evidence" value="ECO:0007669"/>
    <property type="project" value="UniProtKB-KW"/>
</dbReference>
<feature type="non-terminal residue" evidence="3">
    <location>
        <position position="1"/>
    </location>
</feature>
<gene>
    <name evidence="3" type="ORF">CANCADRAFT_16164</name>
</gene>
<feature type="domain" description="CCHC-type" evidence="2">
    <location>
        <begin position="28"/>
        <end position="41"/>
    </location>
</feature>
<dbReference type="AlphaFoldDB" id="A0A1E4TCC5"/>
<evidence type="ECO:0000259" key="2">
    <source>
        <dbReference type="PROSITE" id="PS50158"/>
    </source>
</evidence>
<dbReference type="GO" id="GO:0003676">
    <property type="term" value="F:nucleic acid binding"/>
    <property type="evidence" value="ECO:0007669"/>
    <property type="project" value="InterPro"/>
</dbReference>
<accession>A0A1E4TCC5</accession>
<organism evidence="3 4">
    <name type="scientific">Tortispora caseinolytica NRRL Y-17796</name>
    <dbReference type="NCBI Taxonomy" id="767744"/>
    <lineage>
        <taxon>Eukaryota</taxon>
        <taxon>Fungi</taxon>
        <taxon>Dikarya</taxon>
        <taxon>Ascomycota</taxon>
        <taxon>Saccharomycotina</taxon>
        <taxon>Trigonopsidomycetes</taxon>
        <taxon>Trigonopsidales</taxon>
        <taxon>Trigonopsidaceae</taxon>
        <taxon>Tortispora</taxon>
    </lineage>
</organism>
<evidence type="ECO:0000313" key="3">
    <source>
        <dbReference type="EMBL" id="ODV89422.1"/>
    </source>
</evidence>
<dbReference type="OrthoDB" id="7608935at2759"/>
<dbReference type="InterPro" id="IPR036875">
    <property type="entry name" value="Znf_CCHC_sf"/>
</dbReference>
<protein>
    <recommendedName>
        <fullName evidence="2">CCHC-type domain-containing protein</fullName>
    </recommendedName>
</protein>
<dbReference type="Gene3D" id="4.10.60.10">
    <property type="entry name" value="Zinc finger, CCHC-type"/>
    <property type="match status" value="2"/>
</dbReference>
<dbReference type="EMBL" id="KV453843">
    <property type="protein sequence ID" value="ODV89422.1"/>
    <property type="molecule type" value="Genomic_DNA"/>
</dbReference>
<feature type="domain" description="CCHC-type" evidence="2">
    <location>
        <begin position="9"/>
        <end position="25"/>
    </location>
</feature>
<evidence type="ECO:0000256" key="1">
    <source>
        <dbReference type="PROSITE-ProRule" id="PRU00047"/>
    </source>
</evidence>
<keyword evidence="1" id="KW-0863">Zinc-finger</keyword>